<gene>
    <name evidence="1" type="ORF">BDN70DRAFT_902156</name>
</gene>
<evidence type="ECO:0000313" key="2">
    <source>
        <dbReference type="Proteomes" id="UP000807469"/>
    </source>
</evidence>
<organism evidence="1 2">
    <name type="scientific">Pholiota conissans</name>
    <dbReference type="NCBI Taxonomy" id="109636"/>
    <lineage>
        <taxon>Eukaryota</taxon>
        <taxon>Fungi</taxon>
        <taxon>Dikarya</taxon>
        <taxon>Basidiomycota</taxon>
        <taxon>Agaricomycotina</taxon>
        <taxon>Agaricomycetes</taxon>
        <taxon>Agaricomycetidae</taxon>
        <taxon>Agaricales</taxon>
        <taxon>Agaricineae</taxon>
        <taxon>Strophariaceae</taxon>
        <taxon>Pholiota</taxon>
    </lineage>
</organism>
<dbReference type="AlphaFoldDB" id="A0A9P6CL85"/>
<dbReference type="Proteomes" id="UP000807469">
    <property type="component" value="Unassembled WGS sequence"/>
</dbReference>
<evidence type="ECO:0000313" key="1">
    <source>
        <dbReference type="EMBL" id="KAF9470377.1"/>
    </source>
</evidence>
<keyword evidence="2" id="KW-1185">Reference proteome</keyword>
<name>A0A9P6CL85_9AGAR</name>
<proteinExistence type="predicted"/>
<reference evidence="1" key="1">
    <citation type="submission" date="2020-11" db="EMBL/GenBank/DDBJ databases">
        <authorList>
            <consortium name="DOE Joint Genome Institute"/>
            <person name="Ahrendt S."/>
            <person name="Riley R."/>
            <person name="Andreopoulos W."/>
            <person name="Labutti K."/>
            <person name="Pangilinan J."/>
            <person name="Ruiz-Duenas F.J."/>
            <person name="Barrasa J.M."/>
            <person name="Sanchez-Garcia M."/>
            <person name="Camarero S."/>
            <person name="Miyauchi S."/>
            <person name="Serrano A."/>
            <person name="Linde D."/>
            <person name="Babiker R."/>
            <person name="Drula E."/>
            <person name="Ayuso-Fernandez I."/>
            <person name="Pacheco R."/>
            <person name="Padilla G."/>
            <person name="Ferreira P."/>
            <person name="Barriuso J."/>
            <person name="Kellner H."/>
            <person name="Castanera R."/>
            <person name="Alfaro M."/>
            <person name="Ramirez L."/>
            <person name="Pisabarro A.G."/>
            <person name="Kuo A."/>
            <person name="Tritt A."/>
            <person name="Lipzen A."/>
            <person name="He G."/>
            <person name="Yan M."/>
            <person name="Ng V."/>
            <person name="Cullen D."/>
            <person name="Martin F."/>
            <person name="Rosso M.-N."/>
            <person name="Henrissat B."/>
            <person name="Hibbett D."/>
            <person name="Martinez A.T."/>
            <person name="Grigoriev I.V."/>
        </authorList>
    </citation>
    <scope>NUCLEOTIDE SEQUENCE</scope>
    <source>
        <strain evidence="1">CIRM-BRFM 674</strain>
    </source>
</reference>
<dbReference type="EMBL" id="MU156037">
    <property type="protein sequence ID" value="KAF9470377.1"/>
    <property type="molecule type" value="Genomic_DNA"/>
</dbReference>
<accession>A0A9P6CL85</accession>
<comment type="caution">
    <text evidence="1">The sequence shown here is derived from an EMBL/GenBank/DDBJ whole genome shotgun (WGS) entry which is preliminary data.</text>
</comment>
<sequence>MQDKTTVSNPSETTDCVVSGAMSTLAASASASVIPIGPAQGAVTVTVAPTAPGHAAVSVTAAPARDADDPFINNDTMDTREDRVNPNFSSIRVPHPFELQEPNPCPTTYFVVNVGIPVGIIGDVEFSSIDILRQPQLAFTRCNGWYEAVGFYTINSAFARRGGILGAEKAGNILRDILGFFKPICGAAGGVGGVDAVGTLWMTF</sequence>
<protein>
    <submittedName>
        <fullName evidence="1">Uncharacterized protein</fullName>
    </submittedName>
</protein>